<gene>
    <name evidence="2" type="ORF">HNQ39_003615</name>
</gene>
<dbReference type="Gene3D" id="2.120.10.30">
    <property type="entry name" value="TolB, C-terminal domain"/>
    <property type="match status" value="3"/>
</dbReference>
<dbReference type="EMBL" id="JACHGW010000003">
    <property type="protein sequence ID" value="MBB6051805.1"/>
    <property type="molecule type" value="Genomic_DNA"/>
</dbReference>
<dbReference type="Pfam" id="PF16472">
    <property type="entry name" value="DUF5050"/>
    <property type="match status" value="1"/>
</dbReference>
<dbReference type="Proteomes" id="UP000520814">
    <property type="component" value="Unassembled WGS sequence"/>
</dbReference>
<dbReference type="InterPro" id="IPR011042">
    <property type="entry name" value="6-blade_b-propeller_TolB-like"/>
</dbReference>
<organism evidence="2 3">
    <name type="scientific">Armatimonas rosea</name>
    <dbReference type="NCBI Taxonomy" id="685828"/>
    <lineage>
        <taxon>Bacteria</taxon>
        <taxon>Bacillati</taxon>
        <taxon>Armatimonadota</taxon>
        <taxon>Armatimonadia</taxon>
        <taxon>Armatimonadales</taxon>
        <taxon>Armatimonadaceae</taxon>
        <taxon>Armatimonas</taxon>
    </lineage>
</organism>
<comment type="caution">
    <text evidence="2">The sequence shown here is derived from an EMBL/GenBank/DDBJ whole genome shotgun (WGS) entry which is preliminary data.</text>
</comment>
<name>A0A7W9SSX9_ARMRO</name>
<protein>
    <submittedName>
        <fullName evidence="2">Tol-pal system beta propeller repeat protein TolB</fullName>
    </submittedName>
</protein>
<dbReference type="AlphaFoldDB" id="A0A7W9SSX9"/>
<feature type="domain" description="Prolow-density lipoprotein receptor-related protein 1-like beta-propeller" evidence="1">
    <location>
        <begin position="230"/>
        <end position="462"/>
    </location>
</feature>
<accession>A0A7W9SSX9</accession>
<evidence type="ECO:0000313" key="2">
    <source>
        <dbReference type="EMBL" id="MBB6051805.1"/>
    </source>
</evidence>
<dbReference type="PANTHER" id="PTHR36842">
    <property type="entry name" value="PROTEIN TOLB HOMOLOG"/>
    <property type="match status" value="1"/>
</dbReference>
<dbReference type="RefSeq" id="WP_184199549.1">
    <property type="nucleotide sequence ID" value="NZ_JACHGW010000003.1"/>
</dbReference>
<dbReference type="InterPro" id="IPR032485">
    <property type="entry name" value="LRP1-like_beta_prop"/>
</dbReference>
<keyword evidence="3" id="KW-1185">Reference proteome</keyword>
<dbReference type="SUPFAM" id="SSF69304">
    <property type="entry name" value="Tricorn protease N-terminal domain"/>
    <property type="match status" value="1"/>
</dbReference>
<sequence>MRNRISVVGITCLFSLLGLGVLVGCGGSDSRAGVGTSRSASVAFTIRWPERTRLIPLAAQSIKVEIRDSQGALLGAPKVVARPASGNTSTVVFNDLEVQTVQVKATAYPNSDGTGVAQATGTVPLVLVARQTAEATVTMDSTISRVQLGYDASPLVIGEPRTLTAQALNSLDETVLVDPSLWEWSSSNSVDFNLVPSAASATITAVNPGRVTVSVREKESGKTVAVALQNGLTLANTRIVFVSQRYGAAGIYIMNADGTNQTRLTNNTVQERSPIFSPDGKSIVYTRYDNPTEGDLYLMNVDGTGAKNLTSGPGTDAATCFTPDGSKILFTNSQTGASTIYSVNIDGSEKRRLTASSELESSPVISPDGAQIAFVRSSELWIMNVDGTGQKKLSNDPSGNVSGISFSPNGKRIMYNFYKNLNTSICIMNSDGTGVTQISASGRYSPRFSPDGTKIVFQANEGFGGFSNNDEIEVMNVDGSQVVRLTTVDGHDTAPSWSGFVF</sequence>
<reference evidence="2 3" key="1">
    <citation type="submission" date="2020-08" db="EMBL/GenBank/DDBJ databases">
        <title>Genomic Encyclopedia of Type Strains, Phase IV (KMG-IV): sequencing the most valuable type-strain genomes for metagenomic binning, comparative biology and taxonomic classification.</title>
        <authorList>
            <person name="Goeker M."/>
        </authorList>
    </citation>
    <scope>NUCLEOTIDE SEQUENCE [LARGE SCALE GENOMIC DNA]</scope>
    <source>
        <strain evidence="2 3">DSM 23562</strain>
    </source>
</reference>
<proteinExistence type="predicted"/>
<evidence type="ECO:0000313" key="3">
    <source>
        <dbReference type="Proteomes" id="UP000520814"/>
    </source>
</evidence>
<evidence type="ECO:0000259" key="1">
    <source>
        <dbReference type="Pfam" id="PF16472"/>
    </source>
</evidence>
<dbReference type="PANTHER" id="PTHR36842:SF1">
    <property type="entry name" value="PROTEIN TOLB"/>
    <property type="match status" value="1"/>
</dbReference>
<dbReference type="PROSITE" id="PS51257">
    <property type="entry name" value="PROKAR_LIPOPROTEIN"/>
    <property type="match status" value="1"/>
</dbReference>